<evidence type="ECO:0000313" key="2">
    <source>
        <dbReference type="EMBL" id="STM41300.1"/>
    </source>
</evidence>
<dbReference type="GO" id="GO:0018909">
    <property type="term" value="P:dodecyl sulfate metabolic process"/>
    <property type="evidence" value="ECO:0007669"/>
    <property type="project" value="TreeGrafter"/>
</dbReference>
<evidence type="ECO:0000259" key="1">
    <source>
        <dbReference type="Pfam" id="PF14864"/>
    </source>
</evidence>
<proteinExistence type="predicted"/>
<accession>A0A377E0B2</accession>
<dbReference type="PANTHER" id="PTHR43223">
    <property type="entry name" value="ALKYL/ARYL-SULFATASE"/>
    <property type="match status" value="1"/>
</dbReference>
<dbReference type="Proteomes" id="UP000254429">
    <property type="component" value="Unassembled WGS sequence"/>
</dbReference>
<reference evidence="2 3" key="1">
    <citation type="submission" date="2018-06" db="EMBL/GenBank/DDBJ databases">
        <authorList>
            <consortium name="Pathogen Informatics"/>
            <person name="Doyle S."/>
        </authorList>
    </citation>
    <scope>NUCLEOTIDE SEQUENCE [LARGE SCALE GENOMIC DNA]</scope>
    <source>
        <strain evidence="2 3">NCTC8500</strain>
    </source>
</reference>
<dbReference type="PANTHER" id="PTHR43223:SF1">
    <property type="entry name" value="ALKYL_ARYL-SULFATASE BDS1"/>
    <property type="match status" value="1"/>
</dbReference>
<organism evidence="2 3">
    <name type="scientific">Escherichia coli</name>
    <dbReference type="NCBI Taxonomy" id="562"/>
    <lineage>
        <taxon>Bacteria</taxon>
        <taxon>Pseudomonadati</taxon>
        <taxon>Pseudomonadota</taxon>
        <taxon>Gammaproteobacteria</taxon>
        <taxon>Enterobacterales</taxon>
        <taxon>Enterobacteriaceae</taxon>
        <taxon>Escherichia</taxon>
    </lineage>
</organism>
<dbReference type="EMBL" id="UGFG01000001">
    <property type="protein sequence ID" value="STM41300.1"/>
    <property type="molecule type" value="Genomic_DNA"/>
</dbReference>
<dbReference type="GO" id="GO:0018741">
    <property type="term" value="F:linear primary-alkylsulfatase activity"/>
    <property type="evidence" value="ECO:0007669"/>
    <property type="project" value="TreeGrafter"/>
</dbReference>
<dbReference type="InterPro" id="IPR052195">
    <property type="entry name" value="Bact_Alkyl/Aryl-Sulfatase"/>
</dbReference>
<sequence>MSNGDNLNLTLNDSVLNYRKTLQPQADASFYISREDLHAVLTGQAKMADLVKAKKAKIIGNGAKLEEIIACLDNFDLWVNIVTPN</sequence>
<dbReference type="Pfam" id="PF14864">
    <property type="entry name" value="Alkyl_sulf_C"/>
    <property type="match status" value="1"/>
</dbReference>
<dbReference type="InterPro" id="IPR036527">
    <property type="entry name" value="SCP2_sterol-bd_dom_sf"/>
</dbReference>
<protein>
    <submittedName>
        <fullName evidence="2">Metallo-beta-lactamase superfamily protein</fullName>
    </submittedName>
</protein>
<evidence type="ECO:0000313" key="3">
    <source>
        <dbReference type="Proteomes" id="UP000254429"/>
    </source>
</evidence>
<feature type="domain" description="Alkyl sulfatase C-terminal" evidence="1">
    <location>
        <begin position="4"/>
        <end position="84"/>
    </location>
</feature>
<dbReference type="Gene3D" id="3.30.1050.10">
    <property type="entry name" value="SCP2 sterol-binding domain"/>
    <property type="match status" value="1"/>
</dbReference>
<gene>
    <name evidence="2" type="ORF">NCTC8500_05184</name>
</gene>
<dbReference type="SUPFAM" id="SSF55718">
    <property type="entry name" value="SCP-like"/>
    <property type="match status" value="1"/>
</dbReference>
<dbReference type="InterPro" id="IPR029229">
    <property type="entry name" value="Alkyl_sulf_C"/>
</dbReference>
<dbReference type="AlphaFoldDB" id="A0A377E0B2"/>
<dbReference type="GO" id="GO:0030288">
    <property type="term" value="C:outer membrane-bounded periplasmic space"/>
    <property type="evidence" value="ECO:0007669"/>
    <property type="project" value="TreeGrafter"/>
</dbReference>
<name>A0A377E0B2_ECOLX</name>